<dbReference type="InterPro" id="IPR011444">
    <property type="entry name" value="DUF1549"/>
</dbReference>
<dbReference type="RefSeq" id="WP_170266735.1">
    <property type="nucleotide sequence ID" value="NZ_BKAG01000014.1"/>
</dbReference>
<dbReference type="EMBL" id="BKAG01000014">
    <property type="protein sequence ID" value="GEP43047.1"/>
    <property type="molecule type" value="Genomic_DNA"/>
</dbReference>
<evidence type="ECO:0000313" key="5">
    <source>
        <dbReference type="EMBL" id="GEP43047.1"/>
    </source>
</evidence>
<proteinExistence type="predicted"/>
<feature type="region of interest" description="Disordered" evidence="1">
    <location>
        <begin position="556"/>
        <end position="592"/>
    </location>
</feature>
<name>A0A512M8J2_9BACT</name>
<dbReference type="Proteomes" id="UP000321577">
    <property type="component" value="Unassembled WGS sequence"/>
</dbReference>
<feature type="compositionally biased region" description="Basic residues" evidence="1">
    <location>
        <begin position="565"/>
        <end position="575"/>
    </location>
</feature>
<organism evidence="5 6">
    <name type="scientific">Brevifollis gellanilyticus</name>
    <dbReference type="NCBI Taxonomy" id="748831"/>
    <lineage>
        <taxon>Bacteria</taxon>
        <taxon>Pseudomonadati</taxon>
        <taxon>Verrucomicrobiota</taxon>
        <taxon>Verrucomicrobiia</taxon>
        <taxon>Verrucomicrobiales</taxon>
        <taxon>Verrucomicrobiaceae</taxon>
    </lineage>
</organism>
<evidence type="ECO:0008006" key="7">
    <source>
        <dbReference type="Google" id="ProtNLM"/>
    </source>
</evidence>
<keyword evidence="6" id="KW-1185">Reference proteome</keyword>
<dbReference type="Pfam" id="PF07587">
    <property type="entry name" value="PSD1"/>
    <property type="match status" value="1"/>
</dbReference>
<feature type="domain" description="DUF1549" evidence="3">
    <location>
        <begin position="111"/>
        <end position="292"/>
    </location>
</feature>
<evidence type="ECO:0000259" key="3">
    <source>
        <dbReference type="Pfam" id="PF07583"/>
    </source>
</evidence>
<evidence type="ECO:0000259" key="4">
    <source>
        <dbReference type="Pfam" id="PF07587"/>
    </source>
</evidence>
<evidence type="ECO:0000256" key="2">
    <source>
        <dbReference type="SAM" id="SignalP"/>
    </source>
</evidence>
<keyword evidence="2" id="KW-0732">Signal</keyword>
<dbReference type="PANTHER" id="PTHR35889:SF3">
    <property type="entry name" value="F-BOX DOMAIN-CONTAINING PROTEIN"/>
    <property type="match status" value="1"/>
</dbReference>
<dbReference type="Pfam" id="PF07583">
    <property type="entry name" value="PSCyt2"/>
    <property type="match status" value="1"/>
</dbReference>
<dbReference type="Gene3D" id="2.30.30.700">
    <property type="entry name" value="SLA1 homology domain 1"/>
    <property type="match status" value="1"/>
</dbReference>
<feature type="domain" description="DUF1553" evidence="4">
    <location>
        <begin position="394"/>
        <end position="693"/>
    </location>
</feature>
<dbReference type="PANTHER" id="PTHR35889">
    <property type="entry name" value="CYCLOINULO-OLIGOSACCHARIDE FRUCTANOTRANSFERASE-RELATED"/>
    <property type="match status" value="1"/>
</dbReference>
<protein>
    <recommendedName>
        <fullName evidence="7">DUF1549 domain-containing protein</fullName>
    </recommendedName>
</protein>
<comment type="caution">
    <text evidence="5">The sequence shown here is derived from an EMBL/GenBank/DDBJ whole genome shotgun (WGS) entry which is preliminary data.</text>
</comment>
<feature type="signal peptide" evidence="2">
    <location>
        <begin position="1"/>
        <end position="19"/>
    </location>
</feature>
<reference evidence="5 6" key="1">
    <citation type="submission" date="2019-07" db="EMBL/GenBank/DDBJ databases">
        <title>Whole genome shotgun sequence of Brevifollis gellanilyticus NBRC 108608.</title>
        <authorList>
            <person name="Hosoyama A."/>
            <person name="Uohara A."/>
            <person name="Ohji S."/>
            <person name="Ichikawa N."/>
        </authorList>
    </citation>
    <scope>NUCLEOTIDE SEQUENCE [LARGE SCALE GENOMIC DNA]</scope>
    <source>
        <strain evidence="5 6">NBRC 108608</strain>
    </source>
</reference>
<dbReference type="InterPro" id="IPR022655">
    <property type="entry name" value="DUF1553"/>
</dbReference>
<evidence type="ECO:0000256" key="1">
    <source>
        <dbReference type="SAM" id="MobiDB-lite"/>
    </source>
</evidence>
<accession>A0A512M8J2</accession>
<evidence type="ECO:0000313" key="6">
    <source>
        <dbReference type="Proteomes" id="UP000321577"/>
    </source>
</evidence>
<gene>
    <name evidence="5" type="ORF">BGE01nite_23380</name>
</gene>
<dbReference type="AlphaFoldDB" id="A0A512M8J2"/>
<sequence length="720" mass="80465">MKTSISGLLLLSLTLSLGAAETPPIASSTPLLAPDGNANFRTWTNTTGKKVEASFRGIESGNIFLQTRDGYVYRLALDTLIPEDQKLAQSLKPEGLGIPKDPGLAQAAAIIDKGVLMGLTKAGQKPNPLASDEQFIRRVYLDLAGRIPTREEALAFINDTSSSKRASVIDTLINDDGFTSRMYNYMSDMLRVTDDAQKSKFFTYQEWLKQQIADNRPWNLVVREMMTADGKLLENGATGYLLRDRGMRLDNLSLTLSTFLGANVACAQCHDHPFADWTQRQFYEMAAFFGASDTYNNRKGGGALGMNLRNLREELGQQAFAQARRLMYANQLKIADGEKNDTTLPDDYKYVKDGKPGDAVAPKLISWTKEDHRLRCYQNVESALKKADDDSHLREVFADWMTSPDNPRFAMTISNRLWKLAFGVGIKEPVTDLDDPNASSNPALIHHLANEMVRLKFDLRAFMRLLCNTQTYQREAVTAELAMGQPFYFPGPILRRMTAEQAWDSCVTLAIGDKVDHFKMKRADTYAQVMNLGSAELSMEVLKEKLDAMQNMRQSSMFGDAPKGKGAKKKGKRAAMMREASATNNEEEDYSKPQMMGGLVLARASELRQPEREDHFLRMFGQSDRQIADSNSEEGSVPQVLMLMNGEAQEVLSSRQAMAVSAAEKQESAQGQVESLYLSFFSRKPTAEELKSIYEDINNGLKPGDLAWVLFNSREFVFVQ</sequence>
<feature type="chain" id="PRO_5022083357" description="DUF1549 domain-containing protein" evidence="2">
    <location>
        <begin position="20"/>
        <end position="720"/>
    </location>
</feature>